<evidence type="ECO:0000259" key="4">
    <source>
        <dbReference type="PROSITE" id="PS50002"/>
    </source>
</evidence>
<dbReference type="InterPro" id="IPR001660">
    <property type="entry name" value="SAM"/>
</dbReference>
<evidence type="ECO:0000256" key="3">
    <source>
        <dbReference type="SAM" id="MobiDB-lite"/>
    </source>
</evidence>
<sequence>MGGHQQSLCESTESCMMLPPVWSVDAVSGARSDPAAQASGSLQQSAAQTRSPGSNSARGAGAGAAAGRKQFLGHSNKAGVGLFFVQGIDGGECVVDEVIAGSAAARNGRILVGDVLAAVDGQSVAGLSLTQVRALIIGDAGTQVSLDLVRGGVKVATVRLHRAAAQPQHRLSRVGADDTERDVSDLKQNEEQEHCDPQASSSPSALRLETSGVAGALKVRALCAFPALKEHELELECGDVVRVTRQHESGWWEGVTIHGGRRGWFPSNHVERVVEGRAAGGVATATPSSESMTSGQSLSHRSTVVANEMSGNSTGLSQDASPRTPGHFTDMSVEDVCEWLKTLELGEYVEVFRANKIDGELLSEMQESELIEDFGMSKYHRRRLLNRLSAKGTT</sequence>
<dbReference type="Pfam" id="PF00536">
    <property type="entry name" value="SAM_1"/>
    <property type="match status" value="1"/>
</dbReference>
<proteinExistence type="predicted"/>
<dbReference type="InterPro" id="IPR041489">
    <property type="entry name" value="PDZ_6"/>
</dbReference>
<dbReference type="InterPro" id="IPR036028">
    <property type="entry name" value="SH3-like_dom_sf"/>
</dbReference>
<evidence type="ECO:0000313" key="7">
    <source>
        <dbReference type="EMBL" id="CAD8755310.1"/>
    </source>
</evidence>
<dbReference type="PROSITE" id="PS50002">
    <property type="entry name" value="SH3"/>
    <property type="match status" value="1"/>
</dbReference>
<accession>A0A7S0U8A1</accession>
<dbReference type="CDD" id="cd00174">
    <property type="entry name" value="SH3"/>
    <property type="match status" value="1"/>
</dbReference>
<feature type="region of interest" description="Disordered" evidence="3">
    <location>
        <begin position="32"/>
        <end position="61"/>
    </location>
</feature>
<dbReference type="InterPro" id="IPR001452">
    <property type="entry name" value="SH3_domain"/>
</dbReference>
<feature type="domain" description="SAM" evidence="5">
    <location>
        <begin position="331"/>
        <end position="385"/>
    </location>
</feature>
<dbReference type="SUPFAM" id="SSF50044">
    <property type="entry name" value="SH3-domain"/>
    <property type="match status" value="1"/>
</dbReference>
<dbReference type="InterPro" id="IPR001478">
    <property type="entry name" value="PDZ"/>
</dbReference>
<organism evidence="7">
    <name type="scientific">Hemiselmis andersenii</name>
    <name type="common">Cryptophyte alga</name>
    <dbReference type="NCBI Taxonomy" id="464988"/>
    <lineage>
        <taxon>Eukaryota</taxon>
        <taxon>Cryptophyceae</taxon>
        <taxon>Cryptomonadales</taxon>
        <taxon>Hemiselmidaceae</taxon>
        <taxon>Hemiselmis</taxon>
    </lineage>
</organism>
<dbReference type="Gene3D" id="1.10.150.50">
    <property type="entry name" value="Transcription Factor, Ets-1"/>
    <property type="match status" value="1"/>
</dbReference>
<dbReference type="SMART" id="SM00228">
    <property type="entry name" value="PDZ"/>
    <property type="match status" value="1"/>
</dbReference>
<gene>
    <name evidence="7" type="ORF">HAND1043_LOCUS21818</name>
</gene>
<dbReference type="EMBL" id="HBFK01036056">
    <property type="protein sequence ID" value="CAD8755310.1"/>
    <property type="molecule type" value="Transcribed_RNA"/>
</dbReference>
<dbReference type="InterPro" id="IPR052281">
    <property type="entry name" value="GAREM"/>
</dbReference>
<dbReference type="SMART" id="SM00326">
    <property type="entry name" value="SH3"/>
    <property type="match status" value="1"/>
</dbReference>
<evidence type="ECO:0000259" key="6">
    <source>
        <dbReference type="PROSITE" id="PS50106"/>
    </source>
</evidence>
<dbReference type="Gene3D" id="2.30.42.10">
    <property type="match status" value="1"/>
</dbReference>
<dbReference type="CDD" id="cd09487">
    <property type="entry name" value="SAM_superfamily"/>
    <property type="match status" value="1"/>
</dbReference>
<evidence type="ECO:0000256" key="2">
    <source>
        <dbReference type="PROSITE-ProRule" id="PRU00192"/>
    </source>
</evidence>
<dbReference type="SUPFAM" id="SSF47769">
    <property type="entry name" value="SAM/Pointed domain"/>
    <property type="match status" value="1"/>
</dbReference>
<feature type="region of interest" description="Disordered" evidence="3">
    <location>
        <begin position="169"/>
        <end position="206"/>
    </location>
</feature>
<reference evidence="7" key="1">
    <citation type="submission" date="2021-01" db="EMBL/GenBank/DDBJ databases">
        <authorList>
            <person name="Corre E."/>
            <person name="Pelletier E."/>
            <person name="Niang G."/>
            <person name="Scheremetjew M."/>
            <person name="Finn R."/>
            <person name="Kale V."/>
            <person name="Holt S."/>
            <person name="Cochrane G."/>
            <person name="Meng A."/>
            <person name="Brown T."/>
            <person name="Cohen L."/>
        </authorList>
    </citation>
    <scope>NUCLEOTIDE SEQUENCE</scope>
    <source>
        <strain evidence="7">CCMP441</strain>
    </source>
</reference>
<evidence type="ECO:0000256" key="1">
    <source>
        <dbReference type="ARBA" id="ARBA00022443"/>
    </source>
</evidence>
<keyword evidence="1 2" id="KW-0728">SH3 domain</keyword>
<dbReference type="PROSITE" id="PS50106">
    <property type="entry name" value="PDZ"/>
    <property type="match status" value="1"/>
</dbReference>
<dbReference type="CDD" id="cd06782">
    <property type="entry name" value="cpPDZ_CPP-like"/>
    <property type="match status" value="1"/>
</dbReference>
<feature type="compositionally biased region" description="Basic and acidic residues" evidence="3">
    <location>
        <begin position="175"/>
        <end position="196"/>
    </location>
</feature>
<dbReference type="SUPFAM" id="SSF50156">
    <property type="entry name" value="PDZ domain-like"/>
    <property type="match status" value="1"/>
</dbReference>
<dbReference type="SMART" id="SM00454">
    <property type="entry name" value="SAM"/>
    <property type="match status" value="1"/>
</dbReference>
<evidence type="ECO:0000259" key="5">
    <source>
        <dbReference type="PROSITE" id="PS50105"/>
    </source>
</evidence>
<dbReference type="PANTHER" id="PTHR14454:SF11">
    <property type="entry name" value="SERRANO, ISOFORM F"/>
    <property type="match status" value="1"/>
</dbReference>
<dbReference type="InterPro" id="IPR036034">
    <property type="entry name" value="PDZ_sf"/>
</dbReference>
<dbReference type="PROSITE" id="PS50105">
    <property type="entry name" value="SAM_DOMAIN"/>
    <property type="match status" value="1"/>
</dbReference>
<feature type="compositionally biased region" description="Low complexity" evidence="3">
    <location>
        <begin position="35"/>
        <end position="48"/>
    </location>
</feature>
<dbReference type="PANTHER" id="PTHR14454">
    <property type="entry name" value="GRB2-ASSOCIATED AND REGULATOR OF MAPK PROTEIN FAMILY MEMBER"/>
    <property type="match status" value="1"/>
</dbReference>
<dbReference type="InterPro" id="IPR013761">
    <property type="entry name" value="SAM/pointed_sf"/>
</dbReference>
<feature type="region of interest" description="Disordered" evidence="3">
    <location>
        <begin position="279"/>
        <end position="301"/>
    </location>
</feature>
<dbReference type="Pfam" id="PF17820">
    <property type="entry name" value="PDZ_6"/>
    <property type="match status" value="1"/>
</dbReference>
<dbReference type="Gene3D" id="2.30.30.40">
    <property type="entry name" value="SH3 Domains"/>
    <property type="match status" value="1"/>
</dbReference>
<dbReference type="AlphaFoldDB" id="A0A7S0U8A1"/>
<feature type="domain" description="SH3" evidence="4">
    <location>
        <begin position="214"/>
        <end position="275"/>
    </location>
</feature>
<feature type="domain" description="PDZ" evidence="6">
    <location>
        <begin position="69"/>
        <end position="136"/>
    </location>
</feature>
<protein>
    <submittedName>
        <fullName evidence="7">Uncharacterized protein</fullName>
    </submittedName>
</protein>
<feature type="compositionally biased region" description="Polar residues" evidence="3">
    <location>
        <begin position="285"/>
        <end position="301"/>
    </location>
</feature>
<dbReference type="Pfam" id="PF07653">
    <property type="entry name" value="SH3_2"/>
    <property type="match status" value="1"/>
</dbReference>
<name>A0A7S0U8A1_HEMAN</name>